<sequence length="484" mass="51998">MISPLGSLRVGGVALAVVAFFCGVGTAALWLSSKAAWDKHLLRAEQMGVLIFESVRSDRPLPSEVSEVVLSQSDQARAEAGEFERMRAAPSPIFVTYLTATPENPADRLASGALRIAILSPDLVYPISEIDQSGAHSLPKTMGDVTALIATYCSDALLLVSFGETAWRGVRGDAVWSCDAAPNDNRLAATLLGFLALFSLGSIAVNTAAQFTAFAELLQSRRRIGAADDFAREGPEELQAIIAAVNDYRDTQRQHLADRAMVLSGVSHDLGTPALRLKLRSELIADEELRKKFDSDIDQMTGIIESVLTYTRAELNTEEPRRVSLTSLIDATVADYADIDKPVIFEKTERVVIKGGQSIFMSRRGSTELTDTSQVIVHARPIALQRALSNLIDNALKYGRRAAVRLETEATQVHILVEDEGGPTAISEINALTAPFQRGKNATPIPGYGMGLTIASTIALEHGGSLSFAEGKAGLIARLTIARG</sequence>
<dbReference type="InterPro" id="IPR003594">
    <property type="entry name" value="HATPase_dom"/>
</dbReference>
<dbReference type="AlphaFoldDB" id="A0A1I6N134"/>
<keyword evidence="12" id="KW-1185">Reference proteome</keyword>
<dbReference type="Gene3D" id="3.30.565.10">
    <property type="entry name" value="Histidine kinase-like ATPase, C-terminal domain"/>
    <property type="match status" value="1"/>
</dbReference>
<dbReference type="CDD" id="cd00082">
    <property type="entry name" value="HisKA"/>
    <property type="match status" value="1"/>
</dbReference>
<dbReference type="SMART" id="SM00387">
    <property type="entry name" value="HATPase_c"/>
    <property type="match status" value="1"/>
</dbReference>
<evidence type="ECO:0000256" key="9">
    <source>
        <dbReference type="SAM" id="Phobius"/>
    </source>
</evidence>
<dbReference type="GO" id="GO:0005524">
    <property type="term" value="F:ATP binding"/>
    <property type="evidence" value="ECO:0007669"/>
    <property type="project" value="UniProtKB-KW"/>
</dbReference>
<keyword evidence="4" id="KW-1003">Cell membrane</keyword>
<dbReference type="STRING" id="1123755.SAMN05444714_2874"/>
<dbReference type="EMBL" id="FOZM01000003">
    <property type="protein sequence ID" value="SFS21581.1"/>
    <property type="molecule type" value="Genomic_DNA"/>
</dbReference>
<evidence type="ECO:0000256" key="5">
    <source>
        <dbReference type="ARBA" id="ARBA00022679"/>
    </source>
</evidence>
<accession>A0A1I6N134</accession>
<keyword evidence="8" id="KW-0067">ATP-binding</keyword>
<evidence type="ECO:0000256" key="1">
    <source>
        <dbReference type="ARBA" id="ARBA00000085"/>
    </source>
</evidence>
<dbReference type="SMART" id="SM00388">
    <property type="entry name" value="HisKA"/>
    <property type="match status" value="1"/>
</dbReference>
<evidence type="ECO:0000256" key="2">
    <source>
        <dbReference type="ARBA" id="ARBA00004651"/>
    </source>
</evidence>
<reference evidence="11 12" key="1">
    <citation type="submission" date="2016-10" db="EMBL/GenBank/DDBJ databases">
        <authorList>
            <person name="de Groot N.N."/>
        </authorList>
    </citation>
    <scope>NUCLEOTIDE SEQUENCE [LARGE SCALE GENOMIC DNA]</scope>
    <source>
        <strain evidence="11 12">DSM 29433</strain>
    </source>
</reference>
<dbReference type="OrthoDB" id="9804645at2"/>
<dbReference type="InterPro" id="IPR036890">
    <property type="entry name" value="HATPase_C_sf"/>
</dbReference>
<dbReference type="InterPro" id="IPR036097">
    <property type="entry name" value="HisK_dim/P_sf"/>
</dbReference>
<dbReference type="PROSITE" id="PS50109">
    <property type="entry name" value="HIS_KIN"/>
    <property type="match status" value="1"/>
</dbReference>
<evidence type="ECO:0000256" key="7">
    <source>
        <dbReference type="ARBA" id="ARBA00022777"/>
    </source>
</evidence>
<organism evidence="11 12">
    <name type="scientific">Yoonia litorea</name>
    <dbReference type="NCBI Taxonomy" id="1123755"/>
    <lineage>
        <taxon>Bacteria</taxon>
        <taxon>Pseudomonadati</taxon>
        <taxon>Pseudomonadota</taxon>
        <taxon>Alphaproteobacteria</taxon>
        <taxon>Rhodobacterales</taxon>
        <taxon>Paracoccaceae</taxon>
        <taxon>Yoonia</taxon>
    </lineage>
</organism>
<evidence type="ECO:0000313" key="11">
    <source>
        <dbReference type="EMBL" id="SFS21581.1"/>
    </source>
</evidence>
<dbReference type="InterPro" id="IPR005467">
    <property type="entry name" value="His_kinase_dom"/>
</dbReference>
<dbReference type="PANTHER" id="PTHR44936:SF10">
    <property type="entry name" value="SENSOR PROTEIN RSTB"/>
    <property type="match status" value="1"/>
</dbReference>
<dbReference type="InterPro" id="IPR003661">
    <property type="entry name" value="HisK_dim/P_dom"/>
</dbReference>
<evidence type="ECO:0000256" key="4">
    <source>
        <dbReference type="ARBA" id="ARBA00022475"/>
    </source>
</evidence>
<dbReference type="GO" id="GO:0005886">
    <property type="term" value="C:plasma membrane"/>
    <property type="evidence" value="ECO:0007669"/>
    <property type="project" value="UniProtKB-SubCell"/>
</dbReference>
<keyword evidence="9" id="KW-0472">Membrane</keyword>
<dbReference type="CDD" id="cd00075">
    <property type="entry name" value="HATPase"/>
    <property type="match status" value="1"/>
</dbReference>
<evidence type="ECO:0000259" key="10">
    <source>
        <dbReference type="PROSITE" id="PS50109"/>
    </source>
</evidence>
<dbReference type="GO" id="GO:0000155">
    <property type="term" value="F:phosphorelay sensor kinase activity"/>
    <property type="evidence" value="ECO:0007669"/>
    <property type="project" value="InterPro"/>
</dbReference>
<dbReference type="Gene3D" id="1.10.287.130">
    <property type="match status" value="1"/>
</dbReference>
<keyword evidence="9" id="KW-1133">Transmembrane helix</keyword>
<dbReference type="Proteomes" id="UP000198926">
    <property type="component" value="Unassembled WGS sequence"/>
</dbReference>
<keyword evidence="9" id="KW-0812">Transmembrane</keyword>
<dbReference type="EC" id="2.7.13.3" evidence="3"/>
<dbReference type="SUPFAM" id="SSF55874">
    <property type="entry name" value="ATPase domain of HSP90 chaperone/DNA topoisomerase II/histidine kinase"/>
    <property type="match status" value="1"/>
</dbReference>
<keyword evidence="5" id="KW-0808">Transferase</keyword>
<keyword evidence="7 11" id="KW-0418">Kinase</keyword>
<feature type="domain" description="Histidine kinase" evidence="10">
    <location>
        <begin position="265"/>
        <end position="484"/>
    </location>
</feature>
<gene>
    <name evidence="11" type="ORF">SAMN05444714_2874</name>
</gene>
<keyword evidence="6" id="KW-0547">Nucleotide-binding</keyword>
<feature type="transmembrane region" description="Helical" evidence="9">
    <location>
        <begin position="187"/>
        <end position="214"/>
    </location>
</feature>
<dbReference type="Pfam" id="PF02518">
    <property type="entry name" value="HATPase_c"/>
    <property type="match status" value="1"/>
</dbReference>
<comment type="subcellular location">
    <subcellularLocation>
        <location evidence="2">Cell membrane</location>
        <topology evidence="2">Multi-pass membrane protein</topology>
    </subcellularLocation>
</comment>
<dbReference type="InterPro" id="IPR050980">
    <property type="entry name" value="2C_sensor_his_kinase"/>
</dbReference>
<evidence type="ECO:0000256" key="8">
    <source>
        <dbReference type="ARBA" id="ARBA00022840"/>
    </source>
</evidence>
<dbReference type="SUPFAM" id="SSF47384">
    <property type="entry name" value="Homodimeric domain of signal transducing histidine kinase"/>
    <property type="match status" value="1"/>
</dbReference>
<dbReference type="PANTHER" id="PTHR44936">
    <property type="entry name" value="SENSOR PROTEIN CREC"/>
    <property type="match status" value="1"/>
</dbReference>
<proteinExistence type="predicted"/>
<evidence type="ECO:0000256" key="6">
    <source>
        <dbReference type="ARBA" id="ARBA00022741"/>
    </source>
</evidence>
<evidence type="ECO:0000313" key="12">
    <source>
        <dbReference type="Proteomes" id="UP000198926"/>
    </source>
</evidence>
<comment type="catalytic activity">
    <reaction evidence="1">
        <text>ATP + protein L-histidine = ADP + protein N-phospho-L-histidine.</text>
        <dbReference type="EC" id="2.7.13.3"/>
    </reaction>
</comment>
<protein>
    <recommendedName>
        <fullName evidence="3">histidine kinase</fullName>
        <ecNumber evidence="3">2.7.13.3</ecNumber>
    </recommendedName>
</protein>
<evidence type="ECO:0000256" key="3">
    <source>
        <dbReference type="ARBA" id="ARBA00012438"/>
    </source>
</evidence>
<name>A0A1I6N134_9RHOB</name>
<feature type="transmembrane region" description="Helical" evidence="9">
    <location>
        <begin position="12"/>
        <end position="31"/>
    </location>
</feature>
<dbReference type="RefSeq" id="WP_090209919.1">
    <property type="nucleotide sequence ID" value="NZ_FOZM01000003.1"/>
</dbReference>